<dbReference type="AlphaFoldDB" id="A0A7S4UE33"/>
<keyword evidence="3" id="KW-0442">Lipid degradation</keyword>
<evidence type="ECO:0000256" key="1">
    <source>
        <dbReference type="ARBA" id="ARBA00013201"/>
    </source>
</evidence>
<keyword evidence="4" id="KW-0443">Lipid metabolism</keyword>
<dbReference type="InterPro" id="IPR029058">
    <property type="entry name" value="AB_hydrolase_fold"/>
</dbReference>
<name>A0A7S4UE33_9EUKA</name>
<dbReference type="Gene3D" id="3.40.50.1820">
    <property type="entry name" value="alpha/beta hydrolase"/>
    <property type="match status" value="1"/>
</dbReference>
<protein>
    <recommendedName>
        <fullName evidence="1">1-alkyl-2-acetylglycerophosphocholine esterase</fullName>
        <ecNumber evidence="1">3.1.1.47</ecNumber>
    </recommendedName>
</protein>
<dbReference type="EMBL" id="HBKR01040382">
    <property type="protein sequence ID" value="CAE2341282.1"/>
    <property type="molecule type" value="Transcribed_RNA"/>
</dbReference>
<sequence>MGASISRTVESVNSWVTTPKFATLLASPTTHPTAPPPSSPFVGVYDGKTDKVRFRVFYPASPPSSPSPSSSSSQSFCPKQHGKQVPLFYDGLGKAVLGYLHTMSPLHSDTFLFSLLSPLLRITSDWFIPLSYARLPSAHHHLSVLPPSSSSGYPLIVFSHGLTGSGEEHGSMFSHWARQGFIVVTLNHCDGSSSRAVDAQGKEIFYHHPPGLKGRPGVYPEDYRQKQVEKRGEELYHITQAILSSSSCLPPSLSSVINPNKIIAAGFSYGATTVAQAIATHPNTYSAALLLDGWFALDLASITSCPSNEIIPFPSSAHTLPDSLSTTPCCFIGTTAFQNVQHLRECTEVLREKSGEGSEAHVLDDTIHWSFVDLVFWLSWLSSPFYKRVAKMSGINPRIEESYVELFELTTKFLLKVAQKEKEE</sequence>
<organism evidence="5">
    <name type="scientific">Paramoeba aestuarina</name>
    <dbReference type="NCBI Taxonomy" id="180227"/>
    <lineage>
        <taxon>Eukaryota</taxon>
        <taxon>Amoebozoa</taxon>
        <taxon>Discosea</taxon>
        <taxon>Flabellinia</taxon>
        <taxon>Dactylopodida</taxon>
        <taxon>Paramoebidae</taxon>
        <taxon>Paramoeba</taxon>
    </lineage>
</organism>
<dbReference type="SUPFAM" id="SSF53474">
    <property type="entry name" value="alpha/beta-Hydrolases"/>
    <property type="match status" value="1"/>
</dbReference>
<dbReference type="Pfam" id="PF03403">
    <property type="entry name" value="PAF-AH_p_II"/>
    <property type="match status" value="1"/>
</dbReference>
<dbReference type="GO" id="GO:0003847">
    <property type="term" value="F:1-alkyl-2-acetylglycerophosphocholine esterase activity"/>
    <property type="evidence" value="ECO:0007669"/>
    <property type="project" value="UniProtKB-EC"/>
</dbReference>
<dbReference type="PANTHER" id="PTHR10272:SF0">
    <property type="entry name" value="PLATELET-ACTIVATING FACTOR ACETYLHYDROLASE"/>
    <property type="match status" value="1"/>
</dbReference>
<dbReference type="EC" id="3.1.1.47" evidence="1"/>
<evidence type="ECO:0000313" key="5">
    <source>
        <dbReference type="EMBL" id="CAE2341282.1"/>
    </source>
</evidence>
<evidence type="ECO:0000256" key="2">
    <source>
        <dbReference type="ARBA" id="ARBA00022801"/>
    </source>
</evidence>
<dbReference type="GO" id="GO:0016042">
    <property type="term" value="P:lipid catabolic process"/>
    <property type="evidence" value="ECO:0007669"/>
    <property type="project" value="UniProtKB-KW"/>
</dbReference>
<proteinExistence type="predicted"/>
<gene>
    <name evidence="5" type="ORF">NAES01612_LOCUS26323</name>
</gene>
<accession>A0A7S4UE33</accession>
<reference evidence="5" key="1">
    <citation type="submission" date="2021-01" db="EMBL/GenBank/DDBJ databases">
        <authorList>
            <person name="Corre E."/>
            <person name="Pelletier E."/>
            <person name="Niang G."/>
            <person name="Scheremetjew M."/>
            <person name="Finn R."/>
            <person name="Kale V."/>
            <person name="Holt S."/>
            <person name="Cochrane G."/>
            <person name="Meng A."/>
            <person name="Brown T."/>
            <person name="Cohen L."/>
        </authorList>
    </citation>
    <scope>NUCLEOTIDE SEQUENCE</scope>
    <source>
        <strain evidence="5">SoJaBio B1-5/56/2</strain>
    </source>
</reference>
<keyword evidence="2" id="KW-0378">Hydrolase</keyword>
<evidence type="ECO:0000256" key="3">
    <source>
        <dbReference type="ARBA" id="ARBA00022963"/>
    </source>
</evidence>
<evidence type="ECO:0000256" key="4">
    <source>
        <dbReference type="ARBA" id="ARBA00023098"/>
    </source>
</evidence>
<dbReference type="PANTHER" id="PTHR10272">
    <property type="entry name" value="PLATELET-ACTIVATING FACTOR ACETYLHYDROLASE"/>
    <property type="match status" value="1"/>
</dbReference>